<keyword evidence="3" id="KW-0963">Cytoplasm</keyword>
<gene>
    <name evidence="10" type="ORF">UFOPK3770_00715</name>
</gene>
<dbReference type="InterPro" id="IPR001247">
    <property type="entry name" value="ExoRNase_PH_dom1"/>
</dbReference>
<keyword evidence="4" id="KW-0808">Transferase</keyword>
<dbReference type="Gene3D" id="3.30.1370.10">
    <property type="entry name" value="K Homology domain, type 1"/>
    <property type="match status" value="1"/>
</dbReference>
<evidence type="ECO:0000259" key="9">
    <source>
        <dbReference type="PROSITE" id="PS50126"/>
    </source>
</evidence>
<dbReference type="SUPFAM" id="SSF50249">
    <property type="entry name" value="Nucleic acid-binding proteins"/>
    <property type="match status" value="1"/>
</dbReference>
<evidence type="ECO:0000256" key="5">
    <source>
        <dbReference type="ARBA" id="ARBA00022695"/>
    </source>
</evidence>
<dbReference type="FunFam" id="3.30.230.70:FF:000002">
    <property type="entry name" value="Polyribonucleotide nucleotidyltransferase"/>
    <property type="match status" value="1"/>
</dbReference>
<evidence type="ECO:0000256" key="1">
    <source>
        <dbReference type="ARBA" id="ARBA00007404"/>
    </source>
</evidence>
<dbReference type="InterPro" id="IPR012340">
    <property type="entry name" value="NA-bd_OB-fold"/>
</dbReference>
<comment type="similarity">
    <text evidence="1">Belongs to the polyribonucleotide nucleotidyltransferase family.</text>
</comment>
<dbReference type="InterPro" id="IPR004087">
    <property type="entry name" value="KH_dom"/>
</dbReference>
<dbReference type="Pfam" id="PF00013">
    <property type="entry name" value="KH_1"/>
    <property type="match status" value="1"/>
</dbReference>
<dbReference type="GO" id="GO:0003723">
    <property type="term" value="F:RNA binding"/>
    <property type="evidence" value="ECO:0007669"/>
    <property type="project" value="UniProtKB-KW"/>
</dbReference>
<name>A0A6J5ZED5_9ZZZZ</name>
<dbReference type="SUPFAM" id="SSF54791">
    <property type="entry name" value="Eukaryotic type KH-domain (KH-domain type I)"/>
    <property type="match status" value="1"/>
</dbReference>
<dbReference type="InterPro" id="IPR036612">
    <property type="entry name" value="KH_dom_type_1_sf"/>
</dbReference>
<dbReference type="SUPFAM" id="SSF46915">
    <property type="entry name" value="Polynucleotide phosphorylase/guanosine pentaphosphate synthase (PNPase/GPSI), domain 3"/>
    <property type="match status" value="1"/>
</dbReference>
<evidence type="ECO:0000313" key="10">
    <source>
        <dbReference type="EMBL" id="CAB4337963.1"/>
    </source>
</evidence>
<feature type="domain" description="S1 motif" evidence="9">
    <location>
        <begin position="526"/>
        <end position="598"/>
    </location>
</feature>
<dbReference type="InterPro" id="IPR014069">
    <property type="entry name" value="GPSI/PNP"/>
</dbReference>
<dbReference type="InterPro" id="IPR036345">
    <property type="entry name" value="ExoRNase_PH_dom2_sf"/>
</dbReference>
<evidence type="ECO:0000256" key="8">
    <source>
        <dbReference type="ARBA" id="ARBA00022884"/>
    </source>
</evidence>
<dbReference type="Pfam" id="PF00575">
    <property type="entry name" value="S1"/>
    <property type="match status" value="1"/>
</dbReference>
<keyword evidence="8" id="KW-0694">RNA-binding</keyword>
<proteinExistence type="inferred from homology"/>
<dbReference type="PROSITE" id="PS50084">
    <property type="entry name" value="KH_TYPE_1"/>
    <property type="match status" value="1"/>
</dbReference>
<dbReference type="InterPro" id="IPR027408">
    <property type="entry name" value="PNPase/RNase_PH_dom_sf"/>
</dbReference>
<dbReference type="EMBL" id="CAESAJ010000066">
    <property type="protein sequence ID" value="CAB4337963.1"/>
    <property type="molecule type" value="Genomic_DNA"/>
</dbReference>
<keyword evidence="7" id="KW-0460">Magnesium</keyword>
<dbReference type="SUPFAM" id="SSF55666">
    <property type="entry name" value="Ribonuclease PH domain 2-like"/>
    <property type="match status" value="2"/>
</dbReference>
<evidence type="ECO:0000256" key="2">
    <source>
        <dbReference type="ARBA" id="ARBA00012416"/>
    </source>
</evidence>
<evidence type="ECO:0000256" key="7">
    <source>
        <dbReference type="ARBA" id="ARBA00022842"/>
    </source>
</evidence>
<dbReference type="FunFam" id="3.30.1370.10:FF:000001">
    <property type="entry name" value="Polyribonucleotide nucleotidyltransferase"/>
    <property type="match status" value="1"/>
</dbReference>
<dbReference type="InterPro" id="IPR003029">
    <property type="entry name" value="S1_domain"/>
</dbReference>
<dbReference type="PROSITE" id="PS50126">
    <property type="entry name" value="S1"/>
    <property type="match status" value="1"/>
</dbReference>
<keyword evidence="5" id="KW-0548">Nucleotidyltransferase</keyword>
<dbReference type="InterPro" id="IPR004088">
    <property type="entry name" value="KH_dom_type_1"/>
</dbReference>
<dbReference type="NCBIfam" id="TIGR03591">
    <property type="entry name" value="polynuc_phos"/>
    <property type="match status" value="1"/>
</dbReference>
<sequence>MSLNPNDLYDVVAINAASMSTQLAGLPYSGPIGGVRVALIKGQWVAFPTHEQLEDAMFDMVVAGRIVDNDIAIMMVEAEATESTIELVRGGAKAPTEEVVAEGLEASKPFIRALCEAQAQLAAVAAKETATFPIFLDYQDDVYEAVESAIQDELTKALTIAGKQERETELDRIKELTVERVGAQFEGREKEVSAALRSVTKKLVRKRVIKDKVRIDGRGLRDLRTLSAEVEIIPRAHGSALFERGETQILGVTTLNMLKMEQQLDTLSPVTRKRYMHNYNFPPYSTGETGRVGSPKRREIGHGALAERALVPVLPTREEFPYAIRQVSEALGSNGSTSMGSVCASTMSLLNAGVPLKAPVAGIAMGLISDVIDGKTEYVALTDILGAEDAFGDMDFKVAGTKDFVTALQLDTKLDGIPASVLAGALTQARDARLTILEVMMEAIDAPDEMSQFAPRIITVKIPVDKIGEVIGPKGKIINQIQEDTGADISIDDDGTVYIGATNGESAEAARSAVNAIANPTMPEVGERYMGTVVKTTNFGAFVALSPGKDGLLHISQLRKLSGGKRVETVEDVINVGDKVHVEIAEIDPRGKLSLIPVVEGESDDSATDES</sequence>
<dbReference type="GO" id="GO:0006396">
    <property type="term" value="P:RNA processing"/>
    <property type="evidence" value="ECO:0007669"/>
    <property type="project" value="InterPro"/>
</dbReference>
<dbReference type="GO" id="GO:0005829">
    <property type="term" value="C:cytosol"/>
    <property type="evidence" value="ECO:0007669"/>
    <property type="project" value="TreeGrafter"/>
</dbReference>
<reference evidence="10" key="1">
    <citation type="submission" date="2020-05" db="EMBL/GenBank/DDBJ databases">
        <authorList>
            <person name="Chiriac C."/>
            <person name="Salcher M."/>
            <person name="Ghai R."/>
            <person name="Kavagutti S V."/>
        </authorList>
    </citation>
    <scope>NUCLEOTIDE SEQUENCE</scope>
</reference>
<dbReference type="InterPro" id="IPR012162">
    <property type="entry name" value="PNPase"/>
</dbReference>
<dbReference type="FunFam" id="2.40.50.140:FF:000069">
    <property type="entry name" value="Polyribonucleotide nucleotidyltransferase"/>
    <property type="match status" value="1"/>
</dbReference>
<dbReference type="NCBIfam" id="NF008805">
    <property type="entry name" value="PRK11824.1"/>
    <property type="match status" value="1"/>
</dbReference>
<dbReference type="CDD" id="cd11364">
    <property type="entry name" value="RNase_PH_PNPase_2"/>
    <property type="match status" value="1"/>
</dbReference>
<dbReference type="Gene3D" id="2.40.50.140">
    <property type="entry name" value="Nucleic acid-binding proteins"/>
    <property type="match status" value="1"/>
</dbReference>
<dbReference type="GO" id="GO:0046872">
    <property type="term" value="F:metal ion binding"/>
    <property type="evidence" value="ECO:0007669"/>
    <property type="project" value="UniProtKB-KW"/>
</dbReference>
<dbReference type="InterPro" id="IPR036456">
    <property type="entry name" value="PNPase_PH_RNA-bd_sf"/>
</dbReference>
<dbReference type="GO" id="GO:0000175">
    <property type="term" value="F:3'-5'-RNA exonuclease activity"/>
    <property type="evidence" value="ECO:0007669"/>
    <property type="project" value="TreeGrafter"/>
</dbReference>
<evidence type="ECO:0000256" key="4">
    <source>
        <dbReference type="ARBA" id="ARBA00022679"/>
    </source>
</evidence>
<keyword evidence="6" id="KW-0479">Metal-binding</keyword>
<dbReference type="NCBIfam" id="TIGR02696">
    <property type="entry name" value="pppGpp_PNP"/>
    <property type="match status" value="1"/>
</dbReference>
<dbReference type="SMART" id="SM00322">
    <property type="entry name" value="KH"/>
    <property type="match status" value="1"/>
</dbReference>
<evidence type="ECO:0000256" key="3">
    <source>
        <dbReference type="ARBA" id="ARBA00022490"/>
    </source>
</evidence>
<dbReference type="InterPro" id="IPR015848">
    <property type="entry name" value="PNPase_PH_RNA-bd_bac/org-type"/>
</dbReference>
<dbReference type="SMART" id="SM00316">
    <property type="entry name" value="S1"/>
    <property type="match status" value="1"/>
</dbReference>
<evidence type="ECO:0000256" key="6">
    <source>
        <dbReference type="ARBA" id="ARBA00022723"/>
    </source>
</evidence>
<dbReference type="PANTHER" id="PTHR11252:SF0">
    <property type="entry name" value="POLYRIBONUCLEOTIDE NUCLEOTIDYLTRANSFERASE 1, MITOCHONDRIAL"/>
    <property type="match status" value="1"/>
</dbReference>
<dbReference type="CDD" id="cd02393">
    <property type="entry name" value="KH-I_PNPase"/>
    <property type="match status" value="1"/>
</dbReference>
<protein>
    <recommendedName>
        <fullName evidence="2">polyribonucleotide nucleotidyltransferase</fullName>
        <ecNumber evidence="2">2.7.7.8</ecNumber>
    </recommendedName>
</protein>
<accession>A0A6J5ZED5</accession>
<dbReference type="PANTHER" id="PTHR11252">
    <property type="entry name" value="POLYRIBONUCLEOTIDE NUCLEOTIDYLTRANSFERASE"/>
    <property type="match status" value="1"/>
</dbReference>
<dbReference type="Pfam" id="PF03726">
    <property type="entry name" value="PNPase"/>
    <property type="match status" value="1"/>
</dbReference>
<dbReference type="GO" id="GO:0004654">
    <property type="term" value="F:polyribonucleotide nucleotidyltransferase activity"/>
    <property type="evidence" value="ECO:0007669"/>
    <property type="project" value="UniProtKB-EC"/>
</dbReference>
<dbReference type="EC" id="2.7.7.8" evidence="2"/>
<dbReference type="SUPFAM" id="SSF54211">
    <property type="entry name" value="Ribosomal protein S5 domain 2-like"/>
    <property type="match status" value="1"/>
</dbReference>
<dbReference type="Pfam" id="PF01138">
    <property type="entry name" value="RNase_PH"/>
    <property type="match status" value="1"/>
</dbReference>
<dbReference type="InterPro" id="IPR020568">
    <property type="entry name" value="Ribosomal_Su5_D2-typ_SF"/>
</dbReference>
<dbReference type="AlphaFoldDB" id="A0A6J5ZED5"/>
<dbReference type="Gene3D" id="3.30.230.70">
    <property type="entry name" value="GHMP Kinase, N-terminal domain"/>
    <property type="match status" value="2"/>
</dbReference>
<organism evidence="10">
    <name type="scientific">freshwater metagenome</name>
    <dbReference type="NCBI Taxonomy" id="449393"/>
    <lineage>
        <taxon>unclassified sequences</taxon>
        <taxon>metagenomes</taxon>
        <taxon>ecological metagenomes</taxon>
    </lineage>
</organism>
<dbReference type="GO" id="GO:0006402">
    <property type="term" value="P:mRNA catabolic process"/>
    <property type="evidence" value="ECO:0007669"/>
    <property type="project" value="InterPro"/>
</dbReference>